<comment type="caution">
    <text evidence="19">The sequence shown here is derived from an EMBL/GenBank/DDBJ whole genome shotgun (WGS) entry which is preliminary data.</text>
</comment>
<dbReference type="Pfam" id="PF08284">
    <property type="entry name" value="RVP_2"/>
    <property type="match status" value="1"/>
</dbReference>
<dbReference type="GO" id="GO:0004190">
    <property type="term" value="F:aspartic-type endopeptidase activity"/>
    <property type="evidence" value="ECO:0007669"/>
    <property type="project" value="UniProtKB-KW"/>
</dbReference>
<evidence type="ECO:0000256" key="6">
    <source>
        <dbReference type="ARBA" id="ARBA00022750"/>
    </source>
</evidence>
<dbReference type="GO" id="GO:0003964">
    <property type="term" value="F:RNA-directed DNA polymerase activity"/>
    <property type="evidence" value="ECO:0007669"/>
    <property type="project" value="UniProtKB-KW"/>
</dbReference>
<feature type="domain" description="Reverse transcriptase" evidence="17">
    <location>
        <begin position="595"/>
        <end position="774"/>
    </location>
</feature>
<evidence type="ECO:0000256" key="9">
    <source>
        <dbReference type="ARBA" id="ARBA00022842"/>
    </source>
</evidence>
<evidence type="ECO:0000256" key="3">
    <source>
        <dbReference type="ARBA" id="ARBA00022695"/>
    </source>
</evidence>
<evidence type="ECO:0000256" key="5">
    <source>
        <dbReference type="ARBA" id="ARBA00022723"/>
    </source>
</evidence>
<dbReference type="InterPro" id="IPR021109">
    <property type="entry name" value="Peptidase_aspartic_dom_sf"/>
</dbReference>
<reference evidence="19 20" key="2">
    <citation type="journal article" date="2017" name="Front. Plant Sci.">
        <title>Gene Classification and Mining of Molecular Markers Useful in Red Clover (Trifolium pratense) Breeding.</title>
        <authorList>
            <person name="Istvanek J."/>
            <person name="Dluhosova J."/>
            <person name="Dluhos P."/>
            <person name="Patkova L."/>
            <person name="Nedelnik J."/>
            <person name="Repkova J."/>
        </authorList>
    </citation>
    <scope>NUCLEOTIDE SEQUENCE [LARGE SCALE GENOMIC DNA]</scope>
    <source>
        <strain evidence="20">cv. Tatra</strain>
        <tissue evidence="19">Young leaves</tissue>
    </source>
</reference>
<sequence length="1414" mass="160438">MASPSKSLDEMERRFEDRLQQLQLQRSTDMDEIRSLLRARDEQSSPASNGRQGSGGPRSGNSNFYSTRISKVEFPRFDGKNVRDWLYKCDQFFLLDETPATSMVRLASIHLDGLALQWHLNYMRQKFDIYPSWQQYITDVTARFGDAYEDPLSSLLQIKHVGKIQEYIDKFELALTQVSLIPEHSLSIFLAGLEYHTQMHVRMFNPTNIAHAANLAKLHESSRDIKTQGRFSAFSKYSPSSSKSSPNQTSNTSLVQTPPTPNVPNPKPLFSKTNRTVSAAEMEDRRAKGLCMFCDEVFTPGHQLKHRRSHMMVMELDEDELGEKEIDSVAITENVDIPVFDSPQLSLQALTGISHYQTMRVTGLHEKKMIHILLDSGSTHNFLDLELAKKLGCKLEAISPLAVTSGGGHKLQAAFICKGFKWLLQQTVFTADVIVLPLGCSDLILGIQWLKSLGPILWDFEKLQMEFTTKGKKFVLRGAKVPSIKLVNNKSFAHAMQNGAEVCFLTICQPAQNLDIPTCLLLQPADADFPIPTLIAQVLQEFPDIFKEPSALPPHRLGFDHNIPLKEGSEPFNMKPYRYSLIQKTIIDNLITEMLNQGIIQHSNSPFSSPTVLVRKKDGSWRLCVDFRRLNHLTIKDRFPIPLIEDLLDELSGSSIFSKLDLKSGYHQLRMAKGEEYKTAFKTHSGHYEYLVMPFGLTNAPASFQALMNHLFKPFLRKFVIIFFDDLLIYSKSLQEHTEHLNSIFQLIRHNNLFLNQKKCTFATSRVEYLGHFITQEGVSTDPAKIEAVGNWPFPTTLKQLRGFLGLAGYYRRFVKDFGKIAKPLTDMLKRDNFVWSSDSTNAFTQLKQALISAPLLSLPDFSKKFIVETDASGKGIGAVLMQDHHPIAYISKSLGPKQQVMSVYERELLAIVYAVQKWGAYLAHAPFIIKTDQRSIKHILEQRLNTAFQQAWVAKLMGFDFEIHYKEGAHNVAADALSRKEGAELLPMILNSASTDLYDSIKACWYSDMVLQQLIQDLQQNPNSHPKFTWVRGELRRRGKLVIGHNTQLQESILQWLHDSAVGGHSGRDCTIARVKSLFFWKGMAKDIHNYIKNCVVCQRNKSDLSACPGLLHPLPIPTKIWVDISMDFIEGLPPSTGKHVILVVVDRLSKYAHFIPLSHPYTAMDIAKVFLDNVFKLHGLPDSITNDRDPIFLSKFWNEFFKLQGVELNKSTAYHPQSDGQTEIVNKAVETYLRFVYGQPPPIHLPYLPGASDSVTVDRSLLAREEAMKLLKFHLLRAQNRMIQQADKHRSDRKFEIGDFVYLKLQPYRQMSAKPHVHNKLLPKFFGPFKVLDKVGQVAYQLELPASVNIHNVFHVSQLKLCPNPASTTFVPITVATDQQARTPDMILDRKMVRRGRRAATKVLDKGVLKGG</sequence>
<gene>
    <name evidence="19" type="ORF">L195_g016640</name>
</gene>
<dbReference type="FunFam" id="1.10.340.70:FF:000001">
    <property type="entry name" value="Retrovirus-related Pol polyprotein from transposon gypsy-like Protein"/>
    <property type="match status" value="1"/>
</dbReference>
<dbReference type="GO" id="GO:0004519">
    <property type="term" value="F:endonuclease activity"/>
    <property type="evidence" value="ECO:0007669"/>
    <property type="project" value="UniProtKB-KW"/>
</dbReference>
<dbReference type="GO" id="GO:0006310">
    <property type="term" value="P:DNA recombination"/>
    <property type="evidence" value="ECO:0007669"/>
    <property type="project" value="UniProtKB-KW"/>
</dbReference>
<evidence type="ECO:0000256" key="8">
    <source>
        <dbReference type="ARBA" id="ARBA00022801"/>
    </source>
</evidence>
<dbReference type="CDD" id="cd09274">
    <property type="entry name" value="RNase_HI_RT_Ty3"/>
    <property type="match status" value="1"/>
</dbReference>
<dbReference type="InterPro" id="IPR050951">
    <property type="entry name" value="Retrovirus_Pol_polyprotein"/>
</dbReference>
<dbReference type="InterPro" id="IPR000477">
    <property type="entry name" value="RT_dom"/>
</dbReference>
<dbReference type="PROSITE" id="PS50878">
    <property type="entry name" value="RT_POL"/>
    <property type="match status" value="1"/>
</dbReference>
<dbReference type="InterPro" id="IPR041588">
    <property type="entry name" value="Integrase_H2C2"/>
</dbReference>
<accession>A0A2K3MRV1</accession>
<evidence type="ECO:0000259" key="18">
    <source>
        <dbReference type="PROSITE" id="PS50994"/>
    </source>
</evidence>
<keyword evidence="14" id="KW-0233">DNA recombination</keyword>
<dbReference type="SUPFAM" id="SSF56672">
    <property type="entry name" value="DNA/RNA polymerases"/>
    <property type="match status" value="1"/>
</dbReference>
<dbReference type="InterPro" id="IPR012337">
    <property type="entry name" value="RNaseH-like_sf"/>
</dbReference>
<dbReference type="InterPro" id="IPR036397">
    <property type="entry name" value="RNaseH_sf"/>
</dbReference>
<dbReference type="Gene3D" id="2.40.70.10">
    <property type="entry name" value="Acid Proteases"/>
    <property type="match status" value="1"/>
</dbReference>
<keyword evidence="2" id="KW-0808">Transferase</keyword>
<dbReference type="SUPFAM" id="SSF53098">
    <property type="entry name" value="Ribonuclease H-like"/>
    <property type="match status" value="1"/>
</dbReference>
<feature type="non-terminal residue" evidence="19">
    <location>
        <position position="1414"/>
    </location>
</feature>
<dbReference type="Pfam" id="PF00078">
    <property type="entry name" value="RVT_1"/>
    <property type="match status" value="1"/>
</dbReference>
<keyword evidence="4" id="KW-0540">Nuclease</keyword>
<keyword evidence="15" id="KW-0511">Multifunctional enzyme</keyword>
<keyword evidence="13" id="KW-0238">DNA-binding</keyword>
<dbReference type="Gene3D" id="3.30.420.10">
    <property type="entry name" value="Ribonuclease H-like superfamily/Ribonuclease H"/>
    <property type="match status" value="1"/>
</dbReference>
<dbReference type="GO" id="GO:0003677">
    <property type="term" value="F:DNA binding"/>
    <property type="evidence" value="ECO:0007669"/>
    <property type="project" value="UniProtKB-KW"/>
</dbReference>
<evidence type="ECO:0000313" key="19">
    <source>
        <dbReference type="EMBL" id="PNX93486.1"/>
    </source>
</evidence>
<keyword evidence="5" id="KW-0479">Metal-binding</keyword>
<evidence type="ECO:0000256" key="13">
    <source>
        <dbReference type="ARBA" id="ARBA00023125"/>
    </source>
</evidence>
<dbReference type="InterPro" id="IPR005162">
    <property type="entry name" value="Retrotrans_gag_dom"/>
</dbReference>
<dbReference type="CDD" id="cd00303">
    <property type="entry name" value="retropepsin_like"/>
    <property type="match status" value="1"/>
</dbReference>
<dbReference type="GO" id="GO:0003887">
    <property type="term" value="F:DNA-directed DNA polymerase activity"/>
    <property type="evidence" value="ECO:0007669"/>
    <property type="project" value="UniProtKB-KW"/>
</dbReference>
<dbReference type="Pfam" id="PF24626">
    <property type="entry name" value="SH3_Tf2-1"/>
    <property type="match status" value="1"/>
</dbReference>
<dbReference type="FunFam" id="3.10.20.370:FF:000001">
    <property type="entry name" value="Retrovirus-related Pol polyprotein from transposon 17.6-like protein"/>
    <property type="match status" value="1"/>
</dbReference>
<dbReference type="PANTHER" id="PTHR37984">
    <property type="entry name" value="PROTEIN CBG26694"/>
    <property type="match status" value="1"/>
</dbReference>
<dbReference type="PANTHER" id="PTHR37984:SF5">
    <property type="entry name" value="PROTEIN NYNRIN-LIKE"/>
    <property type="match status" value="1"/>
</dbReference>
<feature type="compositionally biased region" description="Low complexity" evidence="16">
    <location>
        <begin position="236"/>
        <end position="253"/>
    </location>
</feature>
<dbReference type="Gene3D" id="3.10.20.370">
    <property type="match status" value="1"/>
</dbReference>
<evidence type="ECO:0000256" key="11">
    <source>
        <dbReference type="ARBA" id="ARBA00022918"/>
    </source>
</evidence>
<feature type="domain" description="Integrase catalytic" evidence="18">
    <location>
        <begin position="1113"/>
        <end position="1236"/>
    </location>
</feature>
<dbReference type="Gene3D" id="1.10.340.70">
    <property type="match status" value="1"/>
</dbReference>
<dbReference type="SUPFAM" id="SSF50630">
    <property type="entry name" value="Acid proteases"/>
    <property type="match status" value="1"/>
</dbReference>
<dbReference type="InterPro" id="IPR001584">
    <property type="entry name" value="Integrase_cat-core"/>
</dbReference>
<evidence type="ECO:0000256" key="16">
    <source>
        <dbReference type="SAM" id="MobiDB-lite"/>
    </source>
</evidence>
<keyword evidence="8" id="KW-0378">Hydrolase</keyword>
<dbReference type="Pfam" id="PF03732">
    <property type="entry name" value="Retrotrans_gag"/>
    <property type="match status" value="1"/>
</dbReference>
<name>A0A2K3MRV1_TRIPR</name>
<feature type="compositionally biased region" description="Pro residues" evidence="16">
    <location>
        <begin position="258"/>
        <end position="267"/>
    </location>
</feature>
<organism evidence="19 20">
    <name type="scientific">Trifolium pratense</name>
    <name type="common">Red clover</name>
    <dbReference type="NCBI Taxonomy" id="57577"/>
    <lineage>
        <taxon>Eukaryota</taxon>
        <taxon>Viridiplantae</taxon>
        <taxon>Streptophyta</taxon>
        <taxon>Embryophyta</taxon>
        <taxon>Tracheophyta</taxon>
        <taxon>Spermatophyta</taxon>
        <taxon>Magnoliopsida</taxon>
        <taxon>eudicotyledons</taxon>
        <taxon>Gunneridae</taxon>
        <taxon>Pentapetalae</taxon>
        <taxon>rosids</taxon>
        <taxon>fabids</taxon>
        <taxon>Fabales</taxon>
        <taxon>Fabaceae</taxon>
        <taxon>Papilionoideae</taxon>
        <taxon>50 kb inversion clade</taxon>
        <taxon>NPAAA clade</taxon>
        <taxon>Hologalegina</taxon>
        <taxon>IRL clade</taxon>
        <taxon>Trifolieae</taxon>
        <taxon>Trifolium</taxon>
    </lineage>
</organism>
<dbReference type="Pfam" id="PF17919">
    <property type="entry name" value="RT_RNaseH_2"/>
    <property type="match status" value="1"/>
</dbReference>
<evidence type="ECO:0000256" key="15">
    <source>
        <dbReference type="ARBA" id="ARBA00023268"/>
    </source>
</evidence>
<feature type="region of interest" description="Disordered" evidence="16">
    <location>
        <begin position="236"/>
        <end position="274"/>
    </location>
</feature>
<dbReference type="CDD" id="cd01647">
    <property type="entry name" value="RT_LTR"/>
    <property type="match status" value="1"/>
</dbReference>
<dbReference type="ExpressionAtlas" id="A0A2K3MRV1">
    <property type="expression patterns" value="baseline"/>
</dbReference>
<evidence type="ECO:0000256" key="10">
    <source>
        <dbReference type="ARBA" id="ARBA00022908"/>
    </source>
</evidence>
<evidence type="ECO:0000256" key="4">
    <source>
        <dbReference type="ARBA" id="ARBA00022722"/>
    </source>
</evidence>
<evidence type="ECO:0000256" key="1">
    <source>
        <dbReference type="ARBA" id="ARBA00022670"/>
    </source>
</evidence>
<dbReference type="GO" id="GO:0015074">
    <property type="term" value="P:DNA integration"/>
    <property type="evidence" value="ECO:0007669"/>
    <property type="project" value="UniProtKB-KW"/>
</dbReference>
<dbReference type="InterPro" id="IPR056924">
    <property type="entry name" value="SH3_Tf2-1"/>
</dbReference>
<dbReference type="Gene3D" id="3.30.70.270">
    <property type="match status" value="2"/>
</dbReference>
<dbReference type="InterPro" id="IPR043128">
    <property type="entry name" value="Rev_trsase/Diguanyl_cyclase"/>
</dbReference>
<keyword evidence="12" id="KW-0239">DNA-directed DNA polymerase</keyword>
<dbReference type="FunFam" id="3.30.70.270:FF:000020">
    <property type="entry name" value="Transposon Tf2-6 polyprotein-like Protein"/>
    <property type="match status" value="1"/>
</dbReference>
<dbReference type="GO" id="GO:0006508">
    <property type="term" value="P:proteolysis"/>
    <property type="evidence" value="ECO:0007669"/>
    <property type="project" value="UniProtKB-KW"/>
</dbReference>
<dbReference type="Pfam" id="PF17921">
    <property type="entry name" value="Integrase_H2C2"/>
    <property type="match status" value="1"/>
</dbReference>
<keyword evidence="3" id="KW-0548">Nucleotidyltransferase</keyword>
<evidence type="ECO:0000259" key="17">
    <source>
        <dbReference type="PROSITE" id="PS50878"/>
    </source>
</evidence>
<evidence type="ECO:0000256" key="2">
    <source>
        <dbReference type="ARBA" id="ARBA00022679"/>
    </source>
</evidence>
<keyword evidence="10" id="KW-0229">DNA integration</keyword>
<keyword evidence="7" id="KW-0255">Endonuclease</keyword>
<dbReference type="GO" id="GO:0046872">
    <property type="term" value="F:metal ion binding"/>
    <property type="evidence" value="ECO:0007669"/>
    <property type="project" value="UniProtKB-KW"/>
</dbReference>
<keyword evidence="6" id="KW-0064">Aspartyl protease</keyword>
<evidence type="ECO:0000256" key="12">
    <source>
        <dbReference type="ARBA" id="ARBA00022932"/>
    </source>
</evidence>
<dbReference type="InterPro" id="IPR043502">
    <property type="entry name" value="DNA/RNA_pol_sf"/>
</dbReference>
<evidence type="ECO:0000313" key="20">
    <source>
        <dbReference type="Proteomes" id="UP000236291"/>
    </source>
</evidence>
<evidence type="ECO:0000256" key="7">
    <source>
        <dbReference type="ARBA" id="ARBA00022759"/>
    </source>
</evidence>
<keyword evidence="9" id="KW-0460">Magnesium</keyword>
<dbReference type="PROSITE" id="PS50994">
    <property type="entry name" value="INTEGRASE"/>
    <property type="match status" value="1"/>
</dbReference>
<reference evidence="19 20" key="1">
    <citation type="journal article" date="2014" name="Am. J. Bot.">
        <title>Genome assembly and annotation for red clover (Trifolium pratense; Fabaceae).</title>
        <authorList>
            <person name="Istvanek J."/>
            <person name="Jaros M."/>
            <person name="Krenek A."/>
            <person name="Repkova J."/>
        </authorList>
    </citation>
    <scope>NUCLEOTIDE SEQUENCE [LARGE SCALE GENOMIC DNA]</scope>
    <source>
        <strain evidence="20">cv. Tatra</strain>
        <tissue evidence="19">Young leaves</tissue>
    </source>
</reference>
<dbReference type="InterPro" id="IPR041577">
    <property type="entry name" value="RT_RNaseH_2"/>
</dbReference>
<dbReference type="Proteomes" id="UP000236291">
    <property type="component" value="Unassembled WGS sequence"/>
</dbReference>
<dbReference type="EMBL" id="ASHM01011552">
    <property type="protein sequence ID" value="PNX93486.1"/>
    <property type="molecule type" value="Genomic_DNA"/>
</dbReference>
<proteinExistence type="predicted"/>
<feature type="compositionally biased region" description="Basic and acidic residues" evidence="16">
    <location>
        <begin position="28"/>
        <end position="43"/>
    </location>
</feature>
<keyword evidence="1" id="KW-0645">Protease</keyword>
<evidence type="ECO:0000256" key="14">
    <source>
        <dbReference type="ARBA" id="ARBA00023172"/>
    </source>
</evidence>
<feature type="region of interest" description="Disordered" evidence="16">
    <location>
        <begin position="19"/>
        <end position="64"/>
    </location>
</feature>
<protein>
    <submittedName>
        <fullName evidence="19">Retrotransposon-related protein</fullName>
    </submittedName>
</protein>
<keyword evidence="11" id="KW-0695">RNA-directed DNA polymerase</keyword>
<dbReference type="Gene3D" id="3.10.10.10">
    <property type="entry name" value="HIV Type 1 Reverse Transcriptase, subunit A, domain 1"/>
    <property type="match status" value="1"/>
</dbReference>